<protein>
    <submittedName>
        <fullName evidence="1">PorT family protein</fullName>
    </submittedName>
</protein>
<dbReference type="EMBL" id="SSTG01000184">
    <property type="protein sequence ID" value="THG43433.1"/>
    <property type="molecule type" value="Genomic_DNA"/>
</dbReference>
<reference evidence="1" key="1">
    <citation type="submission" date="2019-04" db="EMBL/GenBank/DDBJ databases">
        <title>Microbes associate with the intestines of laboratory mice.</title>
        <authorList>
            <person name="Navarre W."/>
            <person name="Wong E."/>
            <person name="Huang K.C."/>
            <person name="Tropini C."/>
            <person name="Ng K."/>
            <person name="Yu B."/>
        </authorList>
    </citation>
    <scope>NUCLEOTIDE SEQUENCE</scope>
    <source>
        <strain evidence="1">NM86_A22</strain>
    </source>
</reference>
<evidence type="ECO:0000313" key="2">
    <source>
        <dbReference type="Proteomes" id="UP000305401"/>
    </source>
</evidence>
<name>A0AC61S3F4_9BACT</name>
<gene>
    <name evidence="1" type="ORF">E5990_10245</name>
</gene>
<keyword evidence="2" id="KW-1185">Reference proteome</keyword>
<comment type="caution">
    <text evidence="1">The sequence shown here is derived from an EMBL/GenBank/DDBJ whole genome shotgun (WGS) entry which is preliminary data.</text>
</comment>
<evidence type="ECO:0000313" key="1">
    <source>
        <dbReference type="EMBL" id="THG43433.1"/>
    </source>
</evidence>
<sequence length="203" mass="22598">MKHLRTVFLVVVALVAAVCTVQSDAQFRIGPKVGMNVNSMHFNSGVFDDDNRMGFTGGLMAEFTVPVIGLGFDISAMYVHRNDRWATENESGKNNRDYIEIPLNLKYKFGLPVIGKVLTPYLTTGPSVSFLTSRRAINDAMRNKSVDWAWNFGFGVQLFSHVQVGASYGLGLTNAVKIFDPDNDAKKINGKNRYWTITAAYLF</sequence>
<organism evidence="1 2">
    <name type="scientific">Muribaculum caecicola</name>
    <dbReference type="NCBI Taxonomy" id="3038144"/>
    <lineage>
        <taxon>Bacteria</taxon>
        <taxon>Pseudomonadati</taxon>
        <taxon>Bacteroidota</taxon>
        <taxon>Bacteroidia</taxon>
        <taxon>Bacteroidales</taxon>
        <taxon>Muribaculaceae</taxon>
        <taxon>Muribaculum</taxon>
    </lineage>
</organism>
<accession>A0AC61S3F4</accession>
<proteinExistence type="predicted"/>
<dbReference type="Proteomes" id="UP000305401">
    <property type="component" value="Unassembled WGS sequence"/>
</dbReference>